<evidence type="ECO:0000313" key="5">
    <source>
        <dbReference type="Proteomes" id="UP000010471"/>
    </source>
</evidence>
<gene>
    <name evidence="4" type="ORF">Mic7113_4790</name>
</gene>
<dbReference type="PROSITE" id="PS50005">
    <property type="entry name" value="TPR"/>
    <property type="match status" value="1"/>
</dbReference>
<dbReference type="STRING" id="1173027.Mic7113_4790"/>
<dbReference type="SUPFAM" id="SSF48452">
    <property type="entry name" value="TPR-like"/>
    <property type="match status" value="2"/>
</dbReference>
<accession>K9WLP6</accession>
<keyword evidence="2" id="KW-0732">Signal</keyword>
<feature type="repeat" description="TPR" evidence="1">
    <location>
        <begin position="363"/>
        <end position="396"/>
    </location>
</feature>
<feature type="domain" description="CHAT" evidence="3">
    <location>
        <begin position="657"/>
        <end position="972"/>
    </location>
</feature>
<dbReference type="PANTHER" id="PTHR10098:SF108">
    <property type="entry name" value="TETRATRICOPEPTIDE REPEAT PROTEIN 28"/>
    <property type="match status" value="1"/>
</dbReference>
<dbReference type="Proteomes" id="UP000010471">
    <property type="component" value="Chromosome"/>
</dbReference>
<sequence length="974" mass="107861">MHQSVKLLSYGAATLLCAVSSPLPLLATTLNRAASEDSIQLLKHSQLPEIAQNVEPAPDISQPLSVPYTTNATTHTERIHILQELLNISTSLEDSQQTIELSNAILPIAQEWGERDTELKLLLRLGEAYNSTGNYQQAMKSANASLGLAQALQDSQAQAVAFLTLARASQSLASPPSDYRKATMAGISSLTTTWQIKDYDTQANALAVLGGVYHSRQDNQSAVLFAQQGLKVAQENNIPTAAAASLLTLAGVYLQEGRYQNVIESTQEGRDILQKLQKKEEESAATVMQALAYLGQGNVQQSLNLAEQGLASARDIKSARIEALALIVSSLGYSRNGDYKKALELIHQNLAIAQDINHKDLEALGLEVRGEIYREAGQTQQAIDSYQEALSITNSFIALAGLSRLYQESNLLATAIAYYKRAINKNEEQNPRIIAGLPVWLQSSFPQAIQNVHGLGTTNIYRSFTELLLTQTRPLEAQQVLELLKGQELREYTGNPRINNTQQSQPASLTLTPTEQQIFKEYGSLISFGNRLADCQKTRCSELAQLLQQREALTKQYYQTLEQLETAIRNKRDLDEAFVDPNQFAQKARKLVESQPGTLLIYPLVLDDKIWLMWASKGGIFTSVEVTGVTQARLEETVAKFRELLQNRLSNMDELHATGKQLYDWLLKPLESELKANDIHNLVFALDRSTRYIPMGALFDGKKYVIQNYSVSTVLSAQLTETSYLTNNPRVVSRSSDIKAALDDKEDQVLALGLSNAVSGFPPLPYVPEELKAIVRQDTRETSGIYPGQEFLNQDFTLFTLRDNLPDHHFLHIATHSKFVPGRANQSFLLLGTGERLAIPDIETWLNLRNINLVVLSACETALGGKGLDGREIAGVGYYFLKSGAKTVMASLWKVDDYSTRLLMEKFYDNLAQGTSTSPVSKAEALRQAQLALLQTKITPESYPKNDHLPLTEQNIALSHPYYWAPFILMGSGL</sequence>
<dbReference type="AlphaFoldDB" id="K9WLP6"/>
<evidence type="ECO:0000259" key="3">
    <source>
        <dbReference type="Pfam" id="PF12770"/>
    </source>
</evidence>
<evidence type="ECO:0000256" key="2">
    <source>
        <dbReference type="SAM" id="SignalP"/>
    </source>
</evidence>
<dbReference type="Gene3D" id="1.25.40.10">
    <property type="entry name" value="Tetratricopeptide repeat domain"/>
    <property type="match status" value="2"/>
</dbReference>
<dbReference type="eggNOG" id="COG0457">
    <property type="taxonomic scope" value="Bacteria"/>
</dbReference>
<keyword evidence="1" id="KW-0802">TPR repeat</keyword>
<feature type="signal peptide" evidence="2">
    <location>
        <begin position="1"/>
        <end position="27"/>
    </location>
</feature>
<evidence type="ECO:0000256" key="1">
    <source>
        <dbReference type="PROSITE-ProRule" id="PRU00339"/>
    </source>
</evidence>
<evidence type="ECO:0000313" key="4">
    <source>
        <dbReference type="EMBL" id="AFZ20462.1"/>
    </source>
</evidence>
<dbReference type="EMBL" id="CP003630">
    <property type="protein sequence ID" value="AFZ20462.1"/>
    <property type="molecule type" value="Genomic_DNA"/>
</dbReference>
<dbReference type="RefSeq" id="WP_015184597.1">
    <property type="nucleotide sequence ID" value="NC_019738.1"/>
</dbReference>
<organism evidence="4 5">
    <name type="scientific">Allocoleopsis franciscana PCC 7113</name>
    <dbReference type="NCBI Taxonomy" id="1173027"/>
    <lineage>
        <taxon>Bacteria</taxon>
        <taxon>Bacillati</taxon>
        <taxon>Cyanobacteriota</taxon>
        <taxon>Cyanophyceae</taxon>
        <taxon>Coleofasciculales</taxon>
        <taxon>Coleofasciculaceae</taxon>
        <taxon>Allocoleopsis</taxon>
        <taxon>Allocoleopsis franciscana</taxon>
    </lineage>
</organism>
<dbReference type="PATRIC" id="fig|1173027.3.peg.5316"/>
<dbReference type="InterPro" id="IPR019734">
    <property type="entry name" value="TPR_rpt"/>
</dbReference>
<dbReference type="OrthoDB" id="437421at2"/>
<dbReference type="InterPro" id="IPR024983">
    <property type="entry name" value="CHAT_dom"/>
</dbReference>
<protein>
    <recommendedName>
        <fullName evidence="3">CHAT domain-containing protein</fullName>
    </recommendedName>
</protein>
<dbReference type="PANTHER" id="PTHR10098">
    <property type="entry name" value="RAPSYN-RELATED"/>
    <property type="match status" value="1"/>
</dbReference>
<dbReference type="KEGG" id="mic:Mic7113_4790"/>
<dbReference type="Pfam" id="PF13424">
    <property type="entry name" value="TPR_12"/>
    <property type="match status" value="1"/>
</dbReference>
<proteinExistence type="predicted"/>
<dbReference type="SMART" id="SM00028">
    <property type="entry name" value="TPR"/>
    <property type="match status" value="7"/>
</dbReference>
<dbReference type="HOGENOM" id="CLU_002404_0_0_3"/>
<name>K9WLP6_9CYAN</name>
<dbReference type="eggNOG" id="COG4995">
    <property type="taxonomic scope" value="Bacteria"/>
</dbReference>
<reference evidence="4 5" key="1">
    <citation type="submission" date="2012-06" db="EMBL/GenBank/DDBJ databases">
        <title>Finished chromosome of genome of Microcoleus sp. PCC 7113.</title>
        <authorList>
            <consortium name="US DOE Joint Genome Institute"/>
            <person name="Gugger M."/>
            <person name="Coursin T."/>
            <person name="Rippka R."/>
            <person name="Tandeau De Marsac N."/>
            <person name="Huntemann M."/>
            <person name="Wei C.-L."/>
            <person name="Han J."/>
            <person name="Detter J.C."/>
            <person name="Han C."/>
            <person name="Tapia R."/>
            <person name="Chen A."/>
            <person name="Kyrpides N."/>
            <person name="Mavromatis K."/>
            <person name="Markowitz V."/>
            <person name="Szeto E."/>
            <person name="Ivanova N."/>
            <person name="Pagani I."/>
            <person name="Pati A."/>
            <person name="Goodwin L."/>
            <person name="Nordberg H.P."/>
            <person name="Cantor M.N."/>
            <person name="Hua S.X."/>
            <person name="Woyke T."/>
            <person name="Kerfeld C.A."/>
        </authorList>
    </citation>
    <scope>NUCLEOTIDE SEQUENCE [LARGE SCALE GENOMIC DNA]</scope>
    <source>
        <strain evidence="4 5">PCC 7113</strain>
    </source>
</reference>
<dbReference type="Pfam" id="PF13181">
    <property type="entry name" value="TPR_8"/>
    <property type="match status" value="1"/>
</dbReference>
<dbReference type="InterPro" id="IPR011990">
    <property type="entry name" value="TPR-like_helical_dom_sf"/>
</dbReference>
<dbReference type="Pfam" id="PF12770">
    <property type="entry name" value="CHAT"/>
    <property type="match status" value="1"/>
</dbReference>
<keyword evidence="5" id="KW-1185">Reference proteome</keyword>
<feature type="chain" id="PRO_5003937570" description="CHAT domain-containing protein" evidence="2">
    <location>
        <begin position="28"/>
        <end position="974"/>
    </location>
</feature>